<dbReference type="RefSeq" id="WP_126851008.1">
    <property type="nucleotide sequence ID" value="NZ_CP047269.1"/>
</dbReference>
<protein>
    <submittedName>
        <fullName evidence="8">DNA primase</fullName>
    </submittedName>
</protein>
<evidence type="ECO:0000256" key="4">
    <source>
        <dbReference type="ARBA" id="ARBA00022695"/>
    </source>
</evidence>
<dbReference type="CDD" id="cd01029">
    <property type="entry name" value="TOPRIM_primases"/>
    <property type="match status" value="1"/>
</dbReference>
<dbReference type="GO" id="GO:1990077">
    <property type="term" value="C:primosome complex"/>
    <property type="evidence" value="ECO:0007669"/>
    <property type="project" value="UniProtKB-KW"/>
</dbReference>
<keyword evidence="4" id="KW-0548">Nucleotidyltransferase</keyword>
<feature type="domain" description="DNA primase/helicase Gp4 N-terminal Bacteriophage T7-like" evidence="7">
    <location>
        <begin position="28"/>
        <end position="63"/>
    </location>
</feature>
<dbReference type="GO" id="GO:0000428">
    <property type="term" value="C:DNA-directed RNA polymerase complex"/>
    <property type="evidence" value="ECO:0007669"/>
    <property type="project" value="UniProtKB-KW"/>
</dbReference>
<organism evidence="8">
    <name type="scientific">Citrobacter freundii</name>
    <dbReference type="NCBI Taxonomy" id="546"/>
    <lineage>
        <taxon>Bacteria</taxon>
        <taxon>Pseudomonadati</taxon>
        <taxon>Pseudomonadota</taxon>
        <taxon>Gammaproteobacteria</taxon>
        <taxon>Enterobacterales</taxon>
        <taxon>Enterobacteriaceae</taxon>
        <taxon>Citrobacter</taxon>
        <taxon>Citrobacter freundii complex</taxon>
    </lineage>
</organism>
<dbReference type="AlphaFoldDB" id="A0A2R4PH33"/>
<keyword evidence="1" id="KW-0240">DNA-directed RNA polymerase</keyword>
<dbReference type="Pfam" id="PF23639">
    <property type="entry name" value="DUF7146"/>
    <property type="match status" value="1"/>
</dbReference>
<dbReference type="InterPro" id="IPR034154">
    <property type="entry name" value="TOPRIM_DnaG/twinkle"/>
</dbReference>
<reference evidence="8" key="1">
    <citation type="submission" date="2017-11" db="EMBL/GenBank/DDBJ databases">
        <title>Citrobacter freundii harbouring blaOXA-204 on a prophage.</title>
        <authorList>
            <person name="Boyd D.A."/>
            <person name="Mataseje L.F."/>
            <person name="Longtin J."/>
            <person name="Mulvey M.R."/>
        </authorList>
    </citation>
    <scope>NUCLEOTIDE SEQUENCE</scope>
    <source>
        <strain evidence="8">N16-03880</strain>
    </source>
</reference>
<dbReference type="GO" id="GO:0004386">
    <property type="term" value="F:helicase activity"/>
    <property type="evidence" value="ECO:0007669"/>
    <property type="project" value="InterPro"/>
</dbReference>
<sequence>MKTVEAAKGHWAMIFEHYGLPPITGKNHFKGKCPLCDSIGKFRIDNRDGAGTWICTCGSGDGLKLVTETQGKPFNEVCREIDALIGNTFRRDKVPEASDASKLRRKVLNNFAKMSPLRGTSGAEYLNSRGIYQLPAEAVRLNPKQRHNGRVYQSIYSLATDDKGELCYLHQTLLDGAKKADIGASAKRQKSLQEDNYLDHARSVAIRMFPVASTLGIAEGIETALSAHQIYKVNTWATMTANFMKKFRVPAGVKHLIIFADRDETSATGLAAACECAHANLVAKNDLQRVSVYWPDHDDFNNMLMNGDQVRELVFYKKQQVAA</sequence>
<evidence type="ECO:0000256" key="5">
    <source>
        <dbReference type="ARBA" id="ARBA00022705"/>
    </source>
</evidence>
<evidence type="ECO:0000313" key="8">
    <source>
        <dbReference type="EMBL" id="AVX50972.1"/>
    </source>
</evidence>
<dbReference type="InterPro" id="IPR055570">
    <property type="entry name" value="DUF7146"/>
</dbReference>
<dbReference type="EMBL" id="MG430338">
    <property type="protein sequence ID" value="AVX50972.1"/>
    <property type="molecule type" value="Genomic_DNA"/>
</dbReference>
<dbReference type="InterPro" id="IPR013237">
    <property type="entry name" value="Phage_T7_Gp4_N"/>
</dbReference>
<dbReference type="Pfam" id="PF13362">
    <property type="entry name" value="Toprim_3"/>
    <property type="match status" value="1"/>
</dbReference>
<evidence type="ECO:0000256" key="6">
    <source>
        <dbReference type="ARBA" id="ARBA00023163"/>
    </source>
</evidence>
<evidence type="ECO:0000256" key="3">
    <source>
        <dbReference type="ARBA" id="ARBA00022679"/>
    </source>
</evidence>
<dbReference type="GO" id="GO:0003677">
    <property type="term" value="F:DNA binding"/>
    <property type="evidence" value="ECO:0007669"/>
    <property type="project" value="InterPro"/>
</dbReference>
<keyword evidence="2" id="KW-0639">Primosome</keyword>
<dbReference type="InterPro" id="IPR036977">
    <property type="entry name" value="DNA_primase_Znf_CHC2"/>
</dbReference>
<dbReference type="GO" id="GO:0008270">
    <property type="term" value="F:zinc ion binding"/>
    <property type="evidence" value="ECO:0007669"/>
    <property type="project" value="InterPro"/>
</dbReference>
<accession>A0A2R4PH33</accession>
<keyword evidence="5" id="KW-0235">DNA replication</keyword>
<dbReference type="SMART" id="SM00778">
    <property type="entry name" value="Prim_Zn_Ribbon"/>
    <property type="match status" value="1"/>
</dbReference>
<dbReference type="GO" id="GO:0016779">
    <property type="term" value="F:nucleotidyltransferase activity"/>
    <property type="evidence" value="ECO:0007669"/>
    <property type="project" value="UniProtKB-KW"/>
</dbReference>
<dbReference type="GO" id="GO:0006269">
    <property type="term" value="P:DNA replication, synthesis of primer"/>
    <property type="evidence" value="ECO:0007669"/>
    <property type="project" value="UniProtKB-KW"/>
</dbReference>
<evidence type="ECO:0000259" key="7">
    <source>
        <dbReference type="SMART" id="SM00778"/>
    </source>
</evidence>
<dbReference type="InterPro" id="IPR006171">
    <property type="entry name" value="TOPRIM_dom"/>
</dbReference>
<evidence type="ECO:0000256" key="1">
    <source>
        <dbReference type="ARBA" id="ARBA00022478"/>
    </source>
</evidence>
<evidence type="ECO:0000256" key="2">
    <source>
        <dbReference type="ARBA" id="ARBA00022515"/>
    </source>
</evidence>
<keyword evidence="6" id="KW-0804">Transcription</keyword>
<proteinExistence type="predicted"/>
<name>A0A2R4PH33_CITFR</name>
<gene>
    <name evidence="8" type="ORF">CFOXA204_0110</name>
</gene>
<keyword evidence="3" id="KW-0808">Transferase</keyword>
<dbReference type="Gene3D" id="3.90.580.10">
    <property type="entry name" value="Zinc finger, CHC2-type domain"/>
    <property type="match status" value="1"/>
</dbReference>
<dbReference type="SUPFAM" id="SSF57783">
    <property type="entry name" value="Zinc beta-ribbon"/>
    <property type="match status" value="1"/>
</dbReference>
<dbReference type="Pfam" id="PF08273">
    <property type="entry name" value="Zn_Ribbon_Prim"/>
    <property type="match status" value="1"/>
</dbReference>